<gene>
    <name evidence="1" type="ORF">XBFM1_820007</name>
</gene>
<dbReference type="EMBL" id="CBSV010000257">
    <property type="protein sequence ID" value="CDH03592.1"/>
    <property type="molecule type" value="Genomic_DNA"/>
</dbReference>
<accession>A0A077NND0</accession>
<dbReference type="AlphaFoldDB" id="A0A077NND0"/>
<evidence type="ECO:0000313" key="1">
    <source>
        <dbReference type="EMBL" id="CDH03592.1"/>
    </source>
</evidence>
<dbReference type="Proteomes" id="UP000028487">
    <property type="component" value="Unassembled WGS sequence"/>
</dbReference>
<dbReference type="HOGENOM" id="CLU_3298761_0_0_6"/>
<protein>
    <submittedName>
        <fullName evidence="1">Uncharacterized protein</fullName>
    </submittedName>
</protein>
<reference evidence="1" key="1">
    <citation type="submission" date="2013-07" db="EMBL/GenBank/DDBJ databases">
        <title>Sub-species coevolution in mutualistic symbiosis.</title>
        <authorList>
            <person name="Murfin K."/>
            <person name="Klassen J."/>
            <person name="Lee M."/>
            <person name="Forst S."/>
            <person name="Stock P."/>
            <person name="Goodrich-Blair H."/>
        </authorList>
    </citation>
    <scope>NUCLEOTIDE SEQUENCE [LARGE SCALE GENOMIC DNA]</scope>
    <source>
        <strain evidence="1">Feltiae Moldova</strain>
    </source>
</reference>
<name>A0A077NND0_XENBV</name>
<proteinExistence type="predicted"/>
<evidence type="ECO:0000313" key="2">
    <source>
        <dbReference type="Proteomes" id="UP000028487"/>
    </source>
</evidence>
<organism evidence="1 2">
    <name type="scientific">Xenorhabdus bovienii str. feltiae Moldova</name>
    <dbReference type="NCBI Taxonomy" id="1398200"/>
    <lineage>
        <taxon>Bacteria</taxon>
        <taxon>Pseudomonadati</taxon>
        <taxon>Pseudomonadota</taxon>
        <taxon>Gammaproteobacteria</taxon>
        <taxon>Enterobacterales</taxon>
        <taxon>Morganellaceae</taxon>
        <taxon>Xenorhabdus</taxon>
    </lineage>
</organism>
<comment type="caution">
    <text evidence="1">The sequence shown here is derived from an EMBL/GenBank/DDBJ whole genome shotgun (WGS) entry which is preliminary data.</text>
</comment>
<sequence>MVNLVVTYLLPHSLVKFHLKSLHFMVVNSNDFNYHPCKKK</sequence>